<dbReference type="Proteomes" id="UP001431572">
    <property type="component" value="Chromosome 2"/>
</dbReference>
<dbReference type="PIRSF" id="PIRSF036915">
    <property type="entry name" value="Trnald_Bac_Plnt"/>
    <property type="match status" value="1"/>
</dbReference>
<name>A0A8T7M7Q2_9CHLR</name>
<protein>
    <recommendedName>
        <fullName evidence="5 11">Transaldolase</fullName>
        <ecNumber evidence="5 11">2.2.1.2</ecNumber>
    </recommendedName>
</protein>
<evidence type="ECO:0000313" key="14">
    <source>
        <dbReference type="Proteomes" id="UP000521676"/>
    </source>
</evidence>
<dbReference type="HAMAP" id="MF_00493">
    <property type="entry name" value="Transaldolase_2"/>
    <property type="match status" value="1"/>
</dbReference>
<dbReference type="EMBL" id="CP128400">
    <property type="protein sequence ID" value="WJW68114.1"/>
    <property type="molecule type" value="Genomic_DNA"/>
</dbReference>
<dbReference type="PANTHER" id="PTHR10683">
    <property type="entry name" value="TRANSALDOLASE"/>
    <property type="match status" value="1"/>
</dbReference>
<dbReference type="RefSeq" id="WP_341470018.1">
    <property type="nucleotide sequence ID" value="NZ_CP128400.1"/>
</dbReference>
<dbReference type="GO" id="GO:0004801">
    <property type="term" value="F:transaldolase activity"/>
    <property type="evidence" value="ECO:0007669"/>
    <property type="project" value="UniProtKB-UniRule"/>
</dbReference>
<keyword evidence="7 11" id="KW-0808">Transferase</keyword>
<feature type="active site" description="Schiff-base intermediate with substrate" evidence="11">
    <location>
        <position position="140"/>
    </location>
</feature>
<dbReference type="Pfam" id="PF00923">
    <property type="entry name" value="TAL_FSA"/>
    <property type="match status" value="1"/>
</dbReference>
<comment type="similarity">
    <text evidence="4 11">Belongs to the transaldolase family. Type 2 subfamily.</text>
</comment>
<evidence type="ECO:0000256" key="6">
    <source>
        <dbReference type="ARBA" id="ARBA00022490"/>
    </source>
</evidence>
<dbReference type="SUPFAM" id="SSF51569">
    <property type="entry name" value="Aldolase"/>
    <property type="match status" value="1"/>
</dbReference>
<dbReference type="AlphaFoldDB" id="A0A8T7M7Q2"/>
<evidence type="ECO:0000256" key="4">
    <source>
        <dbReference type="ARBA" id="ARBA00008426"/>
    </source>
</evidence>
<dbReference type="InterPro" id="IPR004732">
    <property type="entry name" value="Transaldolase_2"/>
</dbReference>
<keyword evidence="9 11" id="KW-0704">Schiff base</keyword>
<keyword evidence="6 11" id="KW-0963">Cytoplasm</keyword>
<proteinExistence type="inferred from homology"/>
<evidence type="ECO:0000256" key="1">
    <source>
        <dbReference type="ARBA" id="ARBA00003518"/>
    </source>
</evidence>
<evidence type="ECO:0000256" key="5">
    <source>
        <dbReference type="ARBA" id="ARBA00013151"/>
    </source>
</evidence>
<keyword evidence="15" id="KW-1185">Reference proteome</keyword>
<dbReference type="InterPro" id="IPR018225">
    <property type="entry name" value="Transaldolase_AS"/>
</dbReference>
<comment type="function">
    <text evidence="1 11">Transaldolase is important for the balance of metabolites in the pentose-phosphate pathway.</text>
</comment>
<dbReference type="Gene3D" id="3.20.20.70">
    <property type="entry name" value="Aldolase class I"/>
    <property type="match status" value="1"/>
</dbReference>
<dbReference type="GO" id="GO:0006098">
    <property type="term" value="P:pentose-phosphate shunt"/>
    <property type="evidence" value="ECO:0007669"/>
    <property type="project" value="UniProtKB-UniRule"/>
</dbReference>
<dbReference type="InterPro" id="IPR013785">
    <property type="entry name" value="Aldolase_TIM"/>
</dbReference>
<comment type="subcellular location">
    <subcellularLocation>
        <location evidence="2 11">Cytoplasm</location>
    </subcellularLocation>
</comment>
<evidence type="ECO:0000256" key="8">
    <source>
        <dbReference type="ARBA" id="ARBA00023126"/>
    </source>
</evidence>
<evidence type="ECO:0000313" key="13">
    <source>
        <dbReference type="EMBL" id="WJW68114.1"/>
    </source>
</evidence>
<dbReference type="EC" id="2.2.1.2" evidence="5 11"/>
<dbReference type="EMBL" id="JACATZ010000003">
    <property type="protein sequence ID" value="NWJ48177.1"/>
    <property type="molecule type" value="Genomic_DNA"/>
</dbReference>
<evidence type="ECO:0000313" key="12">
    <source>
        <dbReference type="EMBL" id="NWJ48177.1"/>
    </source>
</evidence>
<comment type="pathway">
    <text evidence="3 11">Carbohydrate degradation; pentose phosphate pathway; D-glyceraldehyde 3-phosphate and beta-D-fructose 6-phosphate from D-ribose 5-phosphate and D-xylulose 5-phosphate (non-oxidative stage): step 2/3.</text>
</comment>
<evidence type="ECO:0000256" key="9">
    <source>
        <dbReference type="ARBA" id="ARBA00023270"/>
    </source>
</evidence>
<evidence type="ECO:0000256" key="7">
    <source>
        <dbReference type="ARBA" id="ARBA00022679"/>
    </source>
</evidence>
<evidence type="ECO:0000256" key="10">
    <source>
        <dbReference type="ARBA" id="ARBA00048810"/>
    </source>
</evidence>
<evidence type="ECO:0000256" key="2">
    <source>
        <dbReference type="ARBA" id="ARBA00004496"/>
    </source>
</evidence>
<comment type="catalytic activity">
    <reaction evidence="10 11">
        <text>D-sedoheptulose 7-phosphate + D-glyceraldehyde 3-phosphate = D-erythrose 4-phosphate + beta-D-fructose 6-phosphate</text>
        <dbReference type="Rhea" id="RHEA:17053"/>
        <dbReference type="ChEBI" id="CHEBI:16897"/>
        <dbReference type="ChEBI" id="CHEBI:57483"/>
        <dbReference type="ChEBI" id="CHEBI:57634"/>
        <dbReference type="ChEBI" id="CHEBI:59776"/>
        <dbReference type="EC" id="2.2.1.2"/>
    </reaction>
</comment>
<accession>A0A8T7M7Q2</accession>
<reference evidence="13" key="2">
    <citation type="journal article" date="2024" name="Nature">
        <title>Anoxygenic phototroph of the Chloroflexota uses a type I reaction centre.</title>
        <authorList>
            <person name="Tsuji J.M."/>
            <person name="Shaw N.A."/>
            <person name="Nagashima S."/>
            <person name="Venkiteswaran J.J."/>
            <person name="Schiff S.L."/>
            <person name="Watanabe T."/>
            <person name="Fukui M."/>
            <person name="Hanada S."/>
            <person name="Tank M."/>
            <person name="Neufeld J.D."/>
        </authorList>
    </citation>
    <scope>NUCLEOTIDE SEQUENCE</scope>
    <source>
        <strain evidence="13">L227-S17</strain>
    </source>
</reference>
<keyword evidence="8 11" id="KW-0570">Pentose shunt</keyword>
<dbReference type="Proteomes" id="UP000521676">
    <property type="component" value="Unassembled WGS sequence"/>
</dbReference>
<sequence length="370" mass="40353">MGNPLQELQKYGQSVWYDNVSRSLIKDGSFKRMIQEQAVVGVTSNPTIFEKAISSSAEYDEQILHAASEGKDASAIFDELAIEDIQNVADIFRPVYDESNGLDGYVSLEVSPTLANDTEGTKKSAVYYYTRVDRPNLMIKIPATPAGIPAITATIGAGINVNVTLIFSLDSYKQVAYAYIEGLEELSKSGKKNLSEISSVASFFVSRVDSLVDKLLEQNGAPAELFGKAGIGNSRLAYEMSEQIYSTERWKNLEAQGARKQRLLWASTSTKNPAYRDVIYVEQLIGRDTVNTMPPQTVIAFGDHGVASETVNKGYEEAKAHVKALETYGVSIDAVTAQLLAEGVKSFSDSFETLLAGVEAKRQLVLANKG</sequence>
<dbReference type="GO" id="GO:0005737">
    <property type="term" value="C:cytoplasm"/>
    <property type="evidence" value="ECO:0007669"/>
    <property type="project" value="UniProtKB-SubCell"/>
</dbReference>
<reference evidence="12 14" key="1">
    <citation type="submission" date="2020-06" db="EMBL/GenBank/DDBJ databases">
        <title>Anoxygenic phototrophic Chloroflexota member uses a Type I reaction center.</title>
        <authorList>
            <person name="Tsuji J.M."/>
            <person name="Shaw N.A."/>
            <person name="Nagashima S."/>
            <person name="Venkiteswaran J."/>
            <person name="Schiff S.L."/>
            <person name="Hanada S."/>
            <person name="Tank M."/>
            <person name="Neufeld J.D."/>
        </authorList>
    </citation>
    <scope>NUCLEOTIDE SEQUENCE [LARGE SCALE GENOMIC DNA]</scope>
    <source>
        <strain evidence="12">L227-S17</strain>
    </source>
</reference>
<dbReference type="NCBIfam" id="TIGR00876">
    <property type="entry name" value="tal_mycobact"/>
    <property type="match status" value="1"/>
</dbReference>
<dbReference type="CDD" id="cd00955">
    <property type="entry name" value="Transaldolase_like"/>
    <property type="match status" value="1"/>
</dbReference>
<evidence type="ECO:0000313" key="15">
    <source>
        <dbReference type="Proteomes" id="UP001431572"/>
    </source>
</evidence>
<organism evidence="12 14">
    <name type="scientific">Candidatus Chlorohelix allophototropha</name>
    <dbReference type="NCBI Taxonomy" id="3003348"/>
    <lineage>
        <taxon>Bacteria</taxon>
        <taxon>Bacillati</taxon>
        <taxon>Chloroflexota</taxon>
        <taxon>Chloroflexia</taxon>
        <taxon>Candidatus Chloroheliales</taxon>
        <taxon>Candidatus Chloroheliaceae</taxon>
        <taxon>Candidatus Chlorohelix</taxon>
    </lineage>
</organism>
<gene>
    <name evidence="11 12" type="primary">tal</name>
    <name evidence="12" type="ORF">HXX08_20170</name>
    <name evidence="13" type="ORF">OZ401_003717</name>
</gene>
<evidence type="ECO:0000256" key="11">
    <source>
        <dbReference type="HAMAP-Rule" id="MF_00493"/>
    </source>
</evidence>
<dbReference type="InterPro" id="IPR001585">
    <property type="entry name" value="TAL/FSA"/>
</dbReference>
<dbReference type="PROSITE" id="PS01054">
    <property type="entry name" value="TRANSALDOLASE_1"/>
    <property type="match status" value="1"/>
</dbReference>
<dbReference type="PANTHER" id="PTHR10683:SF31">
    <property type="entry name" value="TRANSALDOLASE"/>
    <property type="match status" value="1"/>
</dbReference>
<dbReference type="GO" id="GO:0005975">
    <property type="term" value="P:carbohydrate metabolic process"/>
    <property type="evidence" value="ECO:0007669"/>
    <property type="project" value="InterPro"/>
</dbReference>
<evidence type="ECO:0000256" key="3">
    <source>
        <dbReference type="ARBA" id="ARBA00004857"/>
    </source>
</evidence>
<dbReference type="NCBIfam" id="NF002881">
    <property type="entry name" value="PRK03343.1"/>
    <property type="match status" value="1"/>
</dbReference>